<dbReference type="RefSeq" id="WP_134844219.1">
    <property type="nucleotide sequence ID" value="NZ_SGVY01000046.1"/>
</dbReference>
<dbReference type="Gene3D" id="2.40.160.60">
    <property type="entry name" value="Outer membrane protein transport protein (OMPP1/FadL/TodX)"/>
    <property type="match status" value="1"/>
</dbReference>
<evidence type="ECO:0000313" key="3">
    <source>
        <dbReference type="Proteomes" id="UP000297872"/>
    </source>
</evidence>
<protein>
    <submittedName>
        <fullName evidence="2">Type IX secretion system protein PorQ</fullName>
    </submittedName>
</protein>
<reference evidence="2 3" key="1">
    <citation type="submission" date="2019-02" db="EMBL/GenBank/DDBJ databases">
        <title>Draft Genome Sequence of the Prevotella sp. BCRC 81118, Isolated from Human Feces.</title>
        <authorList>
            <person name="Huang C.-H."/>
        </authorList>
    </citation>
    <scope>NUCLEOTIDE SEQUENCE [LARGE SCALE GENOMIC DNA]</scope>
    <source>
        <strain evidence="2 3">BCRC 81118</strain>
    </source>
</reference>
<sequence length="316" mass="34592">MKKIVFFALLTLFASKLHAQESQTGYNFLRLPVSAHAAALGGDNVTLIEDDEALIFQNPALLSSVSDKTINLNYMNYMSGVNTASASFNRVIKEKASWAVSAQYMDYGNMKETDANNNILGDFSAKDITIAGYFSYMLSDKIAGGIAAKFITSYIGDYNSIGVGVDLGINYYDPEHEWSISATAKNLGGQIKAYQDEYDKMPIDLQVGVSKRFTNTPLRVSATLVNLNNWEKSFIYHAVIGAELLLSDQIWIGGGYNFRRAKEMKIASNSEEKGSSHGAGLSFGGGINLNRFHLNIAYGKYHVSSSSIIANLAFTL</sequence>
<dbReference type="OrthoDB" id="9809953at2"/>
<keyword evidence="3" id="KW-1185">Reference proteome</keyword>
<dbReference type="AlphaFoldDB" id="A0A4Y8V6P5"/>
<comment type="caution">
    <text evidence="2">The sequence shown here is derived from an EMBL/GenBank/DDBJ whole genome shotgun (WGS) entry which is preliminary data.</text>
</comment>
<feature type="signal peptide" evidence="1">
    <location>
        <begin position="1"/>
        <end position="19"/>
    </location>
</feature>
<name>A0A4Y8V6P5_9BACT</name>
<evidence type="ECO:0000256" key="1">
    <source>
        <dbReference type="SAM" id="SignalP"/>
    </source>
</evidence>
<organism evidence="2 3">
    <name type="scientific">Segatella hominis</name>
    <dbReference type="NCBI Taxonomy" id="2518605"/>
    <lineage>
        <taxon>Bacteria</taxon>
        <taxon>Pseudomonadati</taxon>
        <taxon>Bacteroidota</taxon>
        <taxon>Bacteroidia</taxon>
        <taxon>Bacteroidales</taxon>
        <taxon>Prevotellaceae</taxon>
        <taxon>Segatella</taxon>
    </lineage>
</organism>
<dbReference type="EMBL" id="SGVY01000046">
    <property type="protein sequence ID" value="TFH76380.1"/>
    <property type="molecule type" value="Genomic_DNA"/>
</dbReference>
<dbReference type="GeneID" id="302996302"/>
<evidence type="ECO:0000313" key="2">
    <source>
        <dbReference type="EMBL" id="TFH76380.1"/>
    </source>
</evidence>
<dbReference type="NCBIfam" id="NF033709">
    <property type="entry name" value="PorV_fam"/>
    <property type="match status" value="1"/>
</dbReference>
<accession>A0A4Y8V6P5</accession>
<proteinExistence type="predicted"/>
<dbReference type="NCBIfam" id="NF033711">
    <property type="entry name" value="T9SS_PorQ"/>
    <property type="match status" value="1"/>
</dbReference>
<gene>
    <name evidence="2" type="primary">porQ</name>
    <name evidence="2" type="ORF">EXN75_13600</name>
</gene>
<feature type="chain" id="PRO_5021220401" evidence="1">
    <location>
        <begin position="20"/>
        <end position="316"/>
    </location>
</feature>
<dbReference type="Proteomes" id="UP000297872">
    <property type="component" value="Unassembled WGS sequence"/>
</dbReference>
<keyword evidence="1" id="KW-0732">Signal</keyword>